<organism evidence="2 3">
    <name type="scientific">Ranitomeya imitator</name>
    <name type="common">mimic poison frog</name>
    <dbReference type="NCBI Taxonomy" id="111125"/>
    <lineage>
        <taxon>Eukaryota</taxon>
        <taxon>Metazoa</taxon>
        <taxon>Chordata</taxon>
        <taxon>Craniata</taxon>
        <taxon>Vertebrata</taxon>
        <taxon>Euteleostomi</taxon>
        <taxon>Amphibia</taxon>
        <taxon>Batrachia</taxon>
        <taxon>Anura</taxon>
        <taxon>Neobatrachia</taxon>
        <taxon>Hyloidea</taxon>
        <taxon>Dendrobatidae</taxon>
        <taxon>Dendrobatinae</taxon>
        <taxon>Ranitomeya</taxon>
    </lineage>
</organism>
<name>A0ABN9LRN8_9NEOB</name>
<evidence type="ECO:0008006" key="4">
    <source>
        <dbReference type="Google" id="ProtNLM"/>
    </source>
</evidence>
<protein>
    <recommendedName>
        <fullName evidence="4">Reverse transcriptase domain-containing protein</fullName>
    </recommendedName>
</protein>
<gene>
    <name evidence="2" type="ORF">RIMI_LOCUS11815564</name>
</gene>
<keyword evidence="3" id="KW-1185">Reference proteome</keyword>
<proteinExistence type="predicted"/>
<dbReference type="EMBL" id="CAUEEQ010027215">
    <property type="protein sequence ID" value="CAJ0947764.1"/>
    <property type="molecule type" value="Genomic_DNA"/>
</dbReference>
<feature type="compositionally biased region" description="Basic and acidic residues" evidence="1">
    <location>
        <begin position="101"/>
        <end position="119"/>
    </location>
</feature>
<evidence type="ECO:0000256" key="1">
    <source>
        <dbReference type="SAM" id="MobiDB-lite"/>
    </source>
</evidence>
<feature type="region of interest" description="Disordered" evidence="1">
    <location>
        <begin position="100"/>
        <end position="119"/>
    </location>
</feature>
<feature type="compositionally biased region" description="Low complexity" evidence="1">
    <location>
        <begin position="133"/>
        <end position="149"/>
    </location>
</feature>
<reference evidence="2" key="1">
    <citation type="submission" date="2023-07" db="EMBL/GenBank/DDBJ databases">
        <authorList>
            <person name="Stuckert A."/>
        </authorList>
    </citation>
    <scope>NUCLEOTIDE SEQUENCE</scope>
</reference>
<sequence>MPPDVELHCATLSEYLRVKRIPRGLRVALRPTLFHDNSDYCAKYTQILNKCSFDLMTLTVEFLHKKIEANAAEIRNIETQLSSAGTSEELNALKVQIQTRVDQHKKDTENRKRSKFTRDTIDYEQNQVYRWHNNSSTRRPSPRNPRSSTDFSTSGSDAERDTPLTSQAPFLGQRHGFPQRKRGGGNTRNDDTDRIRVTRSMVGNHWLKAYFSTTPISPPDVGIPDNPLSVTQLGLRNKSHFRPPHASHAVETFIGFIQKSFIKGAPLLLWTNPSIFRKSNDNYRTSRVYTKLDRDPTSNIQTKIGIILQKYSIQGILDSKTIEFLTKSNPVIPVFYILPKVHKSMQNLPGRPIVASTESVLSPLSIFLEKILTPLISNTPSFLLDTVAFLNKIRSIDTIPPQTILVTLDGINSVHHLLTSAGLDSEQINLCVDLLTLILYNNHFLFQDQFYLQVRGTAMGSNVAPPYANAYMAHFEESIIYRHQLFISNVLYWTRYIDDIFCLWGGTLESLETFFTFLNEAWPGIRFTITHDSNSVSFLDTTVLKDQEGHLTTDLHTKPTDRNSILHFDSFHPPSVKRSIPRS</sequence>
<dbReference type="PANTHER" id="PTHR21301">
    <property type="entry name" value="REVERSE TRANSCRIPTASE"/>
    <property type="match status" value="1"/>
</dbReference>
<dbReference type="Proteomes" id="UP001176940">
    <property type="component" value="Unassembled WGS sequence"/>
</dbReference>
<evidence type="ECO:0000313" key="2">
    <source>
        <dbReference type="EMBL" id="CAJ0947764.1"/>
    </source>
</evidence>
<feature type="region of interest" description="Disordered" evidence="1">
    <location>
        <begin position="127"/>
        <end position="192"/>
    </location>
</feature>
<evidence type="ECO:0000313" key="3">
    <source>
        <dbReference type="Proteomes" id="UP001176940"/>
    </source>
</evidence>
<accession>A0ABN9LRN8</accession>
<dbReference type="PANTHER" id="PTHR21301:SF12">
    <property type="match status" value="1"/>
</dbReference>
<comment type="caution">
    <text evidence="2">The sequence shown here is derived from an EMBL/GenBank/DDBJ whole genome shotgun (WGS) entry which is preliminary data.</text>
</comment>